<protein>
    <recommendedName>
        <fullName evidence="1">MADF domain-containing protein</fullName>
    </recommendedName>
</protein>
<dbReference type="SUPFAM" id="SSF53098">
    <property type="entry name" value="Ribonuclease H-like"/>
    <property type="match status" value="1"/>
</dbReference>
<dbReference type="Proteomes" id="UP001151699">
    <property type="component" value="Chromosome X"/>
</dbReference>
<evidence type="ECO:0000259" key="1">
    <source>
        <dbReference type="Pfam" id="PF10545"/>
    </source>
</evidence>
<organism evidence="2 3">
    <name type="scientific">Pseudolycoriella hygida</name>
    <dbReference type="NCBI Taxonomy" id="35572"/>
    <lineage>
        <taxon>Eukaryota</taxon>
        <taxon>Metazoa</taxon>
        <taxon>Ecdysozoa</taxon>
        <taxon>Arthropoda</taxon>
        <taxon>Hexapoda</taxon>
        <taxon>Insecta</taxon>
        <taxon>Pterygota</taxon>
        <taxon>Neoptera</taxon>
        <taxon>Endopterygota</taxon>
        <taxon>Diptera</taxon>
        <taxon>Nematocera</taxon>
        <taxon>Sciaroidea</taxon>
        <taxon>Sciaridae</taxon>
        <taxon>Pseudolycoriella</taxon>
    </lineage>
</organism>
<feature type="domain" description="MADF" evidence="1">
    <location>
        <begin position="12"/>
        <end position="62"/>
    </location>
</feature>
<dbReference type="InterPro" id="IPR006578">
    <property type="entry name" value="MADF-dom"/>
</dbReference>
<gene>
    <name evidence="2" type="ORF">Bhyg_12415</name>
</gene>
<proteinExistence type="predicted"/>
<dbReference type="EMBL" id="WJQU01000003">
    <property type="protein sequence ID" value="KAJ6639668.1"/>
    <property type="molecule type" value="Genomic_DNA"/>
</dbReference>
<sequence>MTSSKYALEEQLIMEVESHRILYDKSYPDHKYKNKIQNVWKEISYVLGEDDVINNCLERIKNYDLILTDSEHKVVKEFIKILDVFGKATDVFQGSKYPTLNLTMIFHVEIKDKY</sequence>
<dbReference type="Pfam" id="PF10545">
    <property type="entry name" value="MADF_DNA_bdg"/>
    <property type="match status" value="1"/>
</dbReference>
<evidence type="ECO:0000313" key="3">
    <source>
        <dbReference type="Proteomes" id="UP001151699"/>
    </source>
</evidence>
<reference evidence="2" key="1">
    <citation type="submission" date="2022-07" db="EMBL/GenBank/DDBJ databases">
        <authorList>
            <person name="Trinca V."/>
            <person name="Uliana J.V.C."/>
            <person name="Torres T.T."/>
            <person name="Ward R.J."/>
            <person name="Monesi N."/>
        </authorList>
    </citation>
    <scope>NUCLEOTIDE SEQUENCE</scope>
    <source>
        <strain evidence="2">HSMRA1968</strain>
        <tissue evidence="2">Whole embryos</tissue>
    </source>
</reference>
<comment type="caution">
    <text evidence="2">The sequence shown here is derived from an EMBL/GenBank/DDBJ whole genome shotgun (WGS) entry which is preliminary data.</text>
</comment>
<keyword evidence="3" id="KW-1185">Reference proteome</keyword>
<dbReference type="AlphaFoldDB" id="A0A9Q0MXA7"/>
<evidence type="ECO:0000313" key="2">
    <source>
        <dbReference type="EMBL" id="KAJ6639668.1"/>
    </source>
</evidence>
<dbReference type="OrthoDB" id="7917732at2759"/>
<name>A0A9Q0MXA7_9DIPT</name>
<dbReference type="InterPro" id="IPR012337">
    <property type="entry name" value="RNaseH-like_sf"/>
</dbReference>
<accession>A0A9Q0MXA7</accession>